<feature type="compositionally biased region" description="Low complexity" evidence="11">
    <location>
        <begin position="29"/>
        <end position="42"/>
    </location>
</feature>
<evidence type="ECO:0000313" key="12">
    <source>
        <dbReference type="EMBL" id="PAV20141.1"/>
    </source>
</evidence>
<keyword evidence="5 10" id="KW-0999">Mitochondrion inner membrane</keyword>
<evidence type="ECO:0000256" key="1">
    <source>
        <dbReference type="ARBA" id="ARBA00004273"/>
    </source>
</evidence>
<name>A0A286UKJ8_9AGAM</name>
<dbReference type="PANTHER" id="PTHR12743">
    <property type="entry name" value="CYTOCHROME C1 HEME LYASE"/>
    <property type="match status" value="1"/>
</dbReference>
<proteinExistence type="inferred from homology"/>
<dbReference type="InParanoid" id="A0A286UKJ8"/>
<evidence type="ECO:0000256" key="2">
    <source>
        <dbReference type="ARBA" id="ARBA00007255"/>
    </source>
</evidence>
<dbReference type="GO" id="GO:0046872">
    <property type="term" value="F:metal ion binding"/>
    <property type="evidence" value="ECO:0007669"/>
    <property type="project" value="UniProtKB-KW"/>
</dbReference>
<comment type="catalytic activity">
    <reaction evidence="10">
        <text>holo-[cytochrome c] = apo-[cytochrome c] + heme b</text>
        <dbReference type="Rhea" id="RHEA:22648"/>
        <dbReference type="Rhea" id="RHEA-COMP:10725"/>
        <dbReference type="Rhea" id="RHEA-COMP:10726"/>
        <dbReference type="ChEBI" id="CHEBI:29950"/>
        <dbReference type="ChEBI" id="CHEBI:60344"/>
        <dbReference type="ChEBI" id="CHEBI:83739"/>
        <dbReference type="EC" id="4.4.1.17"/>
    </reaction>
</comment>
<comment type="caution">
    <text evidence="12">The sequence shown here is derived from an EMBL/GenBank/DDBJ whole genome shotgun (WGS) entry which is preliminary data.</text>
</comment>
<keyword evidence="3 10" id="KW-0349">Heme</keyword>
<keyword evidence="4 10" id="KW-0479">Metal-binding</keyword>
<evidence type="ECO:0000256" key="10">
    <source>
        <dbReference type="RuleBase" id="RU363130"/>
    </source>
</evidence>
<protein>
    <recommendedName>
        <fullName evidence="10">Holocytochrome c-type synthase</fullName>
        <ecNumber evidence="10">4.4.1.17</ecNumber>
    </recommendedName>
</protein>
<dbReference type="Proteomes" id="UP000217199">
    <property type="component" value="Unassembled WGS sequence"/>
</dbReference>
<evidence type="ECO:0000256" key="11">
    <source>
        <dbReference type="SAM" id="MobiDB-lite"/>
    </source>
</evidence>
<dbReference type="InterPro" id="IPR000511">
    <property type="entry name" value="Holocyt_c/c1_synthase"/>
</dbReference>
<dbReference type="OrthoDB" id="4243at2759"/>
<keyword evidence="13" id="KW-1185">Reference proteome</keyword>
<reference evidence="12 13" key="1">
    <citation type="journal article" date="2017" name="Mol. Ecol.">
        <title>Comparative and population genomic landscape of Phellinus noxius: A hypervariable fungus causing root rot in trees.</title>
        <authorList>
            <person name="Chung C.L."/>
            <person name="Lee T.J."/>
            <person name="Akiba M."/>
            <person name="Lee H.H."/>
            <person name="Kuo T.H."/>
            <person name="Liu D."/>
            <person name="Ke H.M."/>
            <person name="Yokoi T."/>
            <person name="Roa M.B."/>
            <person name="Lu M.J."/>
            <person name="Chang Y.Y."/>
            <person name="Ann P.J."/>
            <person name="Tsai J.N."/>
            <person name="Chen C.Y."/>
            <person name="Tzean S.S."/>
            <person name="Ota Y."/>
            <person name="Hattori T."/>
            <person name="Sahashi N."/>
            <person name="Liou R.F."/>
            <person name="Kikuchi T."/>
            <person name="Tsai I.J."/>
        </authorList>
    </citation>
    <scope>NUCLEOTIDE SEQUENCE [LARGE SCALE GENOMIC DNA]</scope>
    <source>
        <strain evidence="12 13">FFPRI411160</strain>
    </source>
</reference>
<dbReference type="GO" id="GO:0005743">
    <property type="term" value="C:mitochondrial inner membrane"/>
    <property type="evidence" value="ECO:0007669"/>
    <property type="project" value="UniProtKB-SubCell"/>
</dbReference>
<dbReference type="FunCoup" id="A0A286UKJ8">
    <property type="interactions" value="149"/>
</dbReference>
<dbReference type="EMBL" id="NBII01000004">
    <property type="protein sequence ID" value="PAV20141.1"/>
    <property type="molecule type" value="Genomic_DNA"/>
</dbReference>
<dbReference type="PROSITE" id="PS00822">
    <property type="entry name" value="CYTO_HEME_LYASE_2"/>
    <property type="match status" value="1"/>
</dbReference>
<feature type="region of interest" description="Disordered" evidence="11">
    <location>
        <begin position="1"/>
        <end position="84"/>
    </location>
</feature>
<evidence type="ECO:0000313" key="13">
    <source>
        <dbReference type="Proteomes" id="UP000217199"/>
    </source>
</evidence>
<keyword evidence="8 10" id="KW-0472">Membrane</keyword>
<keyword evidence="6 10" id="KW-0408">Iron</keyword>
<feature type="compositionally biased region" description="Low complexity" evidence="11">
    <location>
        <begin position="1"/>
        <end position="20"/>
    </location>
</feature>
<evidence type="ECO:0000256" key="7">
    <source>
        <dbReference type="ARBA" id="ARBA00023128"/>
    </source>
</evidence>
<keyword evidence="7 10" id="KW-0496">Mitochondrion</keyword>
<evidence type="ECO:0000256" key="8">
    <source>
        <dbReference type="ARBA" id="ARBA00023136"/>
    </source>
</evidence>
<comment type="function">
    <text evidence="10">Lyase that catalyzes the covalent linking of the heme group to the cytochrome C apoprotein to produce the mature functional cytochrome.</text>
</comment>
<dbReference type="STRING" id="2282107.A0A286UKJ8"/>
<comment type="similarity">
    <text evidence="2 10">Belongs to the cytochrome c-type heme lyase family.</text>
</comment>
<accession>A0A286UKJ8</accession>
<dbReference type="Pfam" id="PF01265">
    <property type="entry name" value="Cyto_heme_lyase"/>
    <property type="match status" value="1"/>
</dbReference>
<dbReference type="EC" id="4.4.1.17" evidence="10"/>
<gene>
    <name evidence="12" type="ORF">PNOK_0507500</name>
</gene>
<comment type="subcellular location">
    <subcellularLocation>
        <location evidence="1 10">Mitochondrion inner membrane</location>
    </subcellularLocation>
</comment>
<dbReference type="AlphaFoldDB" id="A0A286UKJ8"/>
<evidence type="ECO:0000256" key="3">
    <source>
        <dbReference type="ARBA" id="ARBA00022617"/>
    </source>
</evidence>
<evidence type="ECO:0000256" key="4">
    <source>
        <dbReference type="ARBA" id="ARBA00022723"/>
    </source>
</evidence>
<evidence type="ECO:0000256" key="5">
    <source>
        <dbReference type="ARBA" id="ARBA00022792"/>
    </source>
</evidence>
<organism evidence="12 13">
    <name type="scientific">Pyrrhoderma noxium</name>
    <dbReference type="NCBI Taxonomy" id="2282107"/>
    <lineage>
        <taxon>Eukaryota</taxon>
        <taxon>Fungi</taxon>
        <taxon>Dikarya</taxon>
        <taxon>Basidiomycota</taxon>
        <taxon>Agaricomycotina</taxon>
        <taxon>Agaricomycetes</taxon>
        <taxon>Hymenochaetales</taxon>
        <taxon>Hymenochaetaceae</taxon>
        <taxon>Pyrrhoderma</taxon>
    </lineage>
</organism>
<dbReference type="PANTHER" id="PTHR12743:SF3">
    <property type="entry name" value="HOLOCYTOCHROME-C SYNTHASE"/>
    <property type="match status" value="1"/>
</dbReference>
<evidence type="ECO:0000256" key="6">
    <source>
        <dbReference type="ARBA" id="ARBA00023004"/>
    </source>
</evidence>
<evidence type="ECO:0000256" key="9">
    <source>
        <dbReference type="ARBA" id="ARBA00023239"/>
    </source>
</evidence>
<keyword evidence="9 10" id="KW-0456">Lyase</keyword>
<sequence>MGQTSSQPSAAATSSQKAPPAGCPMHVQNSNSSSPPSASSSAGQCPVPHVSSKASQDAEASRPAACPVGHGGSSSSRQEGDAAFNSSNQMPVLSQHAAPGQNMILPTDRTLSSIPRGNDEGGGVWEYPSPQQFHNALVRKGMETKEEDVEMMVQIHNFLNERAWDEVVRWEKRYNESGTVELARFKGRPGELSPKARFWLFAGWLLPSRFNSEPPFDRHDWVVKRKSTGEEVRYVIDYYSAPPEPDGSPCFSLDVRPALDSLGSAKARIAVATEEAWSTWKENQNANSGKSS</sequence>
<dbReference type="GO" id="GO:0004408">
    <property type="term" value="F:holocytochrome-c synthase activity"/>
    <property type="evidence" value="ECO:0007669"/>
    <property type="project" value="UniProtKB-EC"/>
</dbReference>